<evidence type="ECO:0000256" key="3">
    <source>
        <dbReference type="SAM" id="Coils"/>
    </source>
</evidence>
<accession>A0A336LX53</accession>
<dbReference type="GO" id="GO:0042302">
    <property type="term" value="F:structural constituent of cuticle"/>
    <property type="evidence" value="ECO:0007669"/>
    <property type="project" value="UniProtKB-UniRule"/>
</dbReference>
<dbReference type="AlphaFoldDB" id="A0A336LX53"/>
<proteinExistence type="predicted"/>
<evidence type="ECO:0000256" key="4">
    <source>
        <dbReference type="SAM" id="MobiDB-lite"/>
    </source>
</evidence>
<dbReference type="PROSITE" id="PS00233">
    <property type="entry name" value="CHIT_BIND_RR_1"/>
    <property type="match status" value="1"/>
</dbReference>
<evidence type="ECO:0000256" key="5">
    <source>
        <dbReference type="SAM" id="SignalP"/>
    </source>
</evidence>
<sequence length="299" mass="35371">MAFKLITLALLAAIVCAQQQQQVSPQVIQQQQNNQQQQQLQQQQLQQMQQQQLRDLTQQQRDREQQQRDLEQNQRDNQNNQQQDQADRYESDPQYDYSYIVQDNLTGDNKQQEESRRGGRVRGQYSLIDADGFRRIVDYRADDFNGFNAEVRREPIGVPQRIQQRIEQRIEQVEQNQQNQQIQQNQQQQRVQQTLAQNQNQASIEQQRVQQTVTQNQNQASIEQQRQSIQNTIQRIEVPVSSFQTLPRSIYTIQEFIAPSYSAVRQSINRQDENANGQQQESRYQARLTFRSPGVNYSY</sequence>
<keyword evidence="3" id="KW-0175">Coiled coil</keyword>
<dbReference type="GO" id="GO:0031012">
    <property type="term" value="C:extracellular matrix"/>
    <property type="evidence" value="ECO:0007669"/>
    <property type="project" value="TreeGrafter"/>
</dbReference>
<dbReference type="PANTHER" id="PTHR12236:SF46">
    <property type="entry name" value="CUTICULAR PROTEIN 30B-RELATED"/>
    <property type="match status" value="1"/>
</dbReference>
<keyword evidence="1 2" id="KW-0193">Cuticle</keyword>
<feature type="chain" id="PRO_5016361466" evidence="5">
    <location>
        <begin position="18"/>
        <end position="299"/>
    </location>
</feature>
<dbReference type="PROSITE" id="PS51155">
    <property type="entry name" value="CHIT_BIND_RR_2"/>
    <property type="match status" value="1"/>
</dbReference>
<gene>
    <name evidence="6" type="primary">CSON007158</name>
</gene>
<feature type="coiled-coil region" evidence="3">
    <location>
        <begin position="163"/>
        <end position="190"/>
    </location>
</feature>
<dbReference type="EMBL" id="UFQT01000269">
    <property type="protein sequence ID" value="SSX22626.1"/>
    <property type="molecule type" value="Genomic_DNA"/>
</dbReference>
<evidence type="ECO:0000256" key="2">
    <source>
        <dbReference type="PROSITE-ProRule" id="PRU00497"/>
    </source>
</evidence>
<feature type="signal peptide" evidence="5">
    <location>
        <begin position="1"/>
        <end position="17"/>
    </location>
</feature>
<feature type="compositionally biased region" description="Low complexity" evidence="4">
    <location>
        <begin position="75"/>
        <end position="84"/>
    </location>
</feature>
<dbReference type="InterPro" id="IPR000618">
    <property type="entry name" value="Insect_cuticle"/>
</dbReference>
<dbReference type="InterPro" id="IPR031311">
    <property type="entry name" value="CHIT_BIND_RR_consensus"/>
</dbReference>
<dbReference type="GO" id="GO:0005615">
    <property type="term" value="C:extracellular space"/>
    <property type="evidence" value="ECO:0007669"/>
    <property type="project" value="TreeGrafter"/>
</dbReference>
<dbReference type="VEuPathDB" id="VectorBase:CSON007158"/>
<dbReference type="Pfam" id="PF00379">
    <property type="entry name" value="Chitin_bind_4"/>
    <property type="match status" value="1"/>
</dbReference>
<dbReference type="InterPro" id="IPR051217">
    <property type="entry name" value="Insect_Cuticle_Struc_Prot"/>
</dbReference>
<dbReference type="PANTHER" id="PTHR12236">
    <property type="entry name" value="STRUCTURAL CONTITUENT OF CUTICLE"/>
    <property type="match status" value="1"/>
</dbReference>
<dbReference type="OMA" id="QGAGNIY"/>
<protein>
    <submittedName>
        <fullName evidence="6">CSON007158 protein</fullName>
    </submittedName>
</protein>
<dbReference type="PRINTS" id="PR00947">
    <property type="entry name" value="CUTICLE"/>
</dbReference>
<feature type="compositionally biased region" description="Basic and acidic residues" evidence="4">
    <location>
        <begin position="60"/>
        <end position="74"/>
    </location>
</feature>
<evidence type="ECO:0000313" key="6">
    <source>
        <dbReference type="EMBL" id="SSX22626.1"/>
    </source>
</evidence>
<keyword evidence="5" id="KW-0732">Signal</keyword>
<reference evidence="6" key="1">
    <citation type="submission" date="2018-07" db="EMBL/GenBank/DDBJ databases">
        <authorList>
            <person name="Quirk P.G."/>
            <person name="Krulwich T.A."/>
        </authorList>
    </citation>
    <scope>NUCLEOTIDE SEQUENCE</scope>
</reference>
<name>A0A336LX53_CULSO</name>
<feature type="region of interest" description="Disordered" evidence="4">
    <location>
        <begin position="53"/>
        <end position="92"/>
    </location>
</feature>
<organism evidence="6">
    <name type="scientific">Culicoides sonorensis</name>
    <name type="common">Biting midge</name>
    <dbReference type="NCBI Taxonomy" id="179676"/>
    <lineage>
        <taxon>Eukaryota</taxon>
        <taxon>Metazoa</taxon>
        <taxon>Ecdysozoa</taxon>
        <taxon>Arthropoda</taxon>
        <taxon>Hexapoda</taxon>
        <taxon>Insecta</taxon>
        <taxon>Pterygota</taxon>
        <taxon>Neoptera</taxon>
        <taxon>Endopterygota</taxon>
        <taxon>Diptera</taxon>
        <taxon>Nematocera</taxon>
        <taxon>Chironomoidea</taxon>
        <taxon>Ceratopogonidae</taxon>
        <taxon>Ceratopogoninae</taxon>
        <taxon>Culicoides</taxon>
        <taxon>Monoculicoides</taxon>
    </lineage>
</organism>
<evidence type="ECO:0000256" key="1">
    <source>
        <dbReference type="ARBA" id="ARBA00022460"/>
    </source>
</evidence>